<evidence type="ECO:0000256" key="1">
    <source>
        <dbReference type="SAM" id="Coils"/>
    </source>
</evidence>
<dbReference type="GO" id="GO:0000785">
    <property type="term" value="C:chromatin"/>
    <property type="evidence" value="ECO:0007669"/>
    <property type="project" value="TreeGrafter"/>
</dbReference>
<feature type="coiled-coil region" evidence="1">
    <location>
        <begin position="81"/>
        <end position="264"/>
    </location>
</feature>
<dbReference type="PANTHER" id="PTHR43941:SF1">
    <property type="entry name" value="STRUCTURAL MAINTENANCE OF CHROMOSOMES PROTEIN 2"/>
    <property type="match status" value="1"/>
</dbReference>
<keyword evidence="4" id="KW-1185">Reference proteome</keyword>
<dbReference type="GO" id="GO:0003682">
    <property type="term" value="F:chromatin binding"/>
    <property type="evidence" value="ECO:0007669"/>
    <property type="project" value="TreeGrafter"/>
</dbReference>
<accession>A0A430QE11</accession>
<evidence type="ECO:0000313" key="3">
    <source>
        <dbReference type="EMBL" id="RTG85979.1"/>
    </source>
</evidence>
<keyword evidence="1" id="KW-0175">Coiled coil</keyword>
<dbReference type="GO" id="GO:0000796">
    <property type="term" value="C:condensin complex"/>
    <property type="evidence" value="ECO:0007669"/>
    <property type="project" value="TreeGrafter"/>
</dbReference>
<sequence>MLDAIIQGLCSSVLLRVLVEENKKLKIDISSLQLSNRSLVNQNRDEKKKVMDCRLQIADLEGRLKAFDATKQELADSQGQCERVRMTLESCEAKLADAERRADEASGLIKIKDSIIVKQSNFTKEIEERLRNITEERDNLLHKTSNLETELNIAIVRGEDADDLKERLKALQELFDNLVNDRSQTTSESGLAAANEYFKSEQAKSENRIAELKEVKSGLEQKIEELCGDKKQLQIQLEQQLDEYEKLGEKCATLEARIKEMAHSERRYGGGMLGGRLIGPTLPPWIADDKKLENDLERLSKTDPATLRAKVMELESQVNELNQLLTYREDVILRIHEEISKKASKLEAADVERSSLTAQISILKRELATAREDLARRGVGPIELETEIERLRSKRDREYQRRKRTETDLENMEKENQELKQRIKRLEEAAIATPPKPIIPQSDPSDRNKIIELQGAVNQLRMDNEAKRSELFDLRSRFDAKSAQVDKMSAEFKTKERLCSELTTQLANTRGQLENTIKELESVRCRAVRGGAEVERWHSDLTSLQTTNKFLSSQLNDLRNKVIAKDKMIVELGKRCESILNSHPIQGIFNLKAKLSSMEDRCKTLMAEAVQTQQANENVKSQLESELANAQQSVQKLSEEVAREKETAYNSTSRVQELTAQVNKLETDLSQTRMQLIEAQSDHQKENDINASAASPPAKRTRRSTNAVNNVKANSKSNQAQFIPVKNLWKISAPALGLYIRSTPRFILYHTKCTLVTTSNLNRSILKQIFLSFRAMFYRERPRLVGVDKSGNRYFEAPPNKASEHTHLSKLPKRFFLMPGQNGLECSHGNMDVEEEIEANAVSMINRLSRAAELEVKYNEERQEMIKQGLLHTDKVESSNIHSKSSFPVYSDLQISPDESHKEEEIEANAVSMINRLSRAAELEVKYNEERQEMIKQGLLHTDKVESSNIHSKSSFPVYSDLQISPDESHKGTK</sequence>
<dbReference type="STRING" id="6184.A0A430QE11"/>
<dbReference type="Proteomes" id="UP000290809">
    <property type="component" value="Unassembled WGS sequence"/>
</dbReference>
<organism evidence="3 4">
    <name type="scientific">Schistosoma bovis</name>
    <name type="common">Blood fluke</name>
    <dbReference type="NCBI Taxonomy" id="6184"/>
    <lineage>
        <taxon>Eukaryota</taxon>
        <taxon>Metazoa</taxon>
        <taxon>Spiralia</taxon>
        <taxon>Lophotrochozoa</taxon>
        <taxon>Platyhelminthes</taxon>
        <taxon>Trematoda</taxon>
        <taxon>Digenea</taxon>
        <taxon>Strigeidida</taxon>
        <taxon>Schistosomatoidea</taxon>
        <taxon>Schistosomatidae</taxon>
        <taxon>Schistosoma</taxon>
    </lineage>
</organism>
<evidence type="ECO:0000313" key="4">
    <source>
        <dbReference type="Proteomes" id="UP000290809"/>
    </source>
</evidence>
<protein>
    <submittedName>
        <fullName evidence="3">Uncharacterized protein</fullName>
    </submittedName>
</protein>
<feature type="coiled-coil region" evidence="1">
    <location>
        <begin position="499"/>
        <end position="561"/>
    </location>
</feature>
<dbReference type="Gene3D" id="1.10.287.1490">
    <property type="match status" value="1"/>
</dbReference>
<feature type="region of interest" description="Disordered" evidence="2">
    <location>
        <begin position="680"/>
        <end position="707"/>
    </location>
</feature>
<feature type="compositionally biased region" description="Polar residues" evidence="2">
    <location>
        <begin position="947"/>
        <end position="957"/>
    </location>
</feature>
<dbReference type="AlphaFoldDB" id="A0A430QE11"/>
<name>A0A430QE11_SCHBO</name>
<reference evidence="3 4" key="1">
    <citation type="journal article" date="2019" name="PLoS Pathog.">
        <title>Genome sequence of the bovine parasite Schistosoma bovis Tanzania.</title>
        <authorList>
            <person name="Oey H."/>
            <person name="Zakrzewski M."/>
            <person name="Gobert G."/>
            <person name="Gravermann K."/>
            <person name="Stoye J."/>
            <person name="Jones M."/>
            <person name="Mcmanus D."/>
            <person name="Krause L."/>
        </authorList>
    </citation>
    <scope>NUCLEOTIDE SEQUENCE [LARGE SCALE GENOMIC DNA]</scope>
    <source>
        <strain evidence="3 4">TAN1997</strain>
    </source>
</reference>
<feature type="coiled-coil region" evidence="1">
    <location>
        <begin position="346"/>
        <end position="432"/>
    </location>
</feature>
<dbReference type="GO" id="GO:0007076">
    <property type="term" value="P:mitotic chromosome condensation"/>
    <property type="evidence" value="ECO:0007669"/>
    <property type="project" value="TreeGrafter"/>
</dbReference>
<dbReference type="GO" id="GO:0000793">
    <property type="term" value="C:condensed chromosome"/>
    <property type="evidence" value="ECO:0007669"/>
    <property type="project" value="TreeGrafter"/>
</dbReference>
<comment type="caution">
    <text evidence="3">The sequence shown here is derived from an EMBL/GenBank/DDBJ whole genome shotgun (WGS) entry which is preliminary data.</text>
</comment>
<gene>
    <name evidence="3" type="ORF">DC041_0009531</name>
</gene>
<proteinExistence type="predicted"/>
<feature type="region of interest" description="Disordered" evidence="2">
    <location>
        <begin position="940"/>
        <end position="974"/>
    </location>
</feature>
<dbReference type="EMBL" id="QMKO01001878">
    <property type="protein sequence ID" value="RTG85979.1"/>
    <property type="molecule type" value="Genomic_DNA"/>
</dbReference>
<dbReference type="PANTHER" id="PTHR43941">
    <property type="entry name" value="STRUCTURAL MAINTENANCE OF CHROMOSOMES PROTEIN 2"/>
    <property type="match status" value="1"/>
</dbReference>
<evidence type="ECO:0000256" key="2">
    <source>
        <dbReference type="SAM" id="MobiDB-lite"/>
    </source>
</evidence>